<evidence type="ECO:0000259" key="1">
    <source>
        <dbReference type="Pfam" id="PF03732"/>
    </source>
</evidence>
<dbReference type="InterPro" id="IPR005162">
    <property type="entry name" value="Retrotrans_gag_dom"/>
</dbReference>
<reference evidence="2" key="1">
    <citation type="submission" date="2025-08" db="UniProtKB">
        <authorList>
            <consortium name="RefSeq"/>
        </authorList>
    </citation>
    <scope>IDENTIFICATION</scope>
</reference>
<name>A0A1S4D6K2_TOBAC</name>
<dbReference type="AlphaFoldDB" id="A0A1S4D6K2"/>
<dbReference type="Pfam" id="PF03732">
    <property type="entry name" value="Retrotrans_gag"/>
    <property type="match status" value="1"/>
</dbReference>
<proteinExistence type="predicted"/>
<protein>
    <recommendedName>
        <fullName evidence="1">Retrotransposon gag domain-containing protein</fullName>
    </recommendedName>
</protein>
<dbReference type="OrthoDB" id="1302574at2759"/>
<dbReference type="KEGG" id="nta:107826458"/>
<dbReference type="RefSeq" id="XP_016508924.1">
    <property type="nucleotide sequence ID" value="XM_016653438.1"/>
</dbReference>
<dbReference type="OMA" id="VTHYIIT"/>
<feature type="domain" description="Retrotransposon gag" evidence="1">
    <location>
        <begin position="45"/>
        <end position="128"/>
    </location>
</feature>
<dbReference type="PANTHER" id="PTHR33223:SF11">
    <property type="entry name" value="ELEMENT PROTEIN, PUTATIVE-RELATED"/>
    <property type="match status" value="1"/>
</dbReference>
<evidence type="ECO:0000313" key="2">
    <source>
        <dbReference type="RefSeq" id="XP_016508924.1"/>
    </source>
</evidence>
<accession>A0A1S4D6K2</accession>
<dbReference type="PaxDb" id="4097-A0A1S4D6K2"/>
<gene>
    <name evidence="2" type="primary">LOC107826458</name>
</gene>
<organism evidence="2">
    <name type="scientific">Nicotiana tabacum</name>
    <name type="common">Common tobacco</name>
    <dbReference type="NCBI Taxonomy" id="4097"/>
    <lineage>
        <taxon>Eukaryota</taxon>
        <taxon>Viridiplantae</taxon>
        <taxon>Streptophyta</taxon>
        <taxon>Embryophyta</taxon>
        <taxon>Tracheophyta</taxon>
        <taxon>Spermatophyta</taxon>
        <taxon>Magnoliopsida</taxon>
        <taxon>eudicotyledons</taxon>
        <taxon>Gunneridae</taxon>
        <taxon>Pentapetalae</taxon>
        <taxon>asterids</taxon>
        <taxon>lamiids</taxon>
        <taxon>Solanales</taxon>
        <taxon>Solanaceae</taxon>
        <taxon>Nicotianoideae</taxon>
        <taxon>Nicotianeae</taxon>
        <taxon>Nicotiana</taxon>
    </lineage>
</organism>
<sequence length="176" mass="20169">MPIYPRIYNGMIDPEDHVTHYIITVKGNDLTKEQVSPILLKKFGKTLSGVALTWYSLLAAHSIETFEEMADKFVTRHAGAKKVETRVNDIFTVKQSPGEGMRDFIAQFDKVRMTLPNIVEGMVVADFQNRLNRKGSKATRKLLSRLMKHPHPTWDNIHNAYCVEVKEDDEDLNRPT</sequence>
<dbReference type="PANTHER" id="PTHR33223">
    <property type="entry name" value="CCHC-TYPE DOMAIN-CONTAINING PROTEIN"/>
    <property type="match status" value="1"/>
</dbReference>